<reference evidence="2" key="2">
    <citation type="submission" date="2010-05" db="EMBL/GenBank/DDBJ databases">
        <authorList>
            <person name="Almeida L.G."/>
            <person name="Nicolas M.F."/>
            <person name="Souza R.C."/>
            <person name="Vasconcelos A.T.R."/>
        </authorList>
    </citation>
    <scope>NUCLEOTIDE SEQUENCE</scope>
</reference>
<dbReference type="Proteomes" id="UP000000673">
    <property type="component" value="Unassembled WGS sequence"/>
</dbReference>
<dbReference type="EnsemblMetazoa" id="ADAC002520-RA">
    <property type="protein sequence ID" value="ADAC002520-PA"/>
    <property type="gene ID" value="ADAC002520"/>
</dbReference>
<evidence type="ECO:0000313" key="3">
    <source>
        <dbReference type="EnsemblMetazoa" id="ADAC002520-PA"/>
    </source>
</evidence>
<reference evidence="3" key="4">
    <citation type="submission" date="2015-06" db="UniProtKB">
        <authorList>
            <consortium name="EnsemblMetazoa"/>
        </authorList>
    </citation>
    <scope>IDENTIFICATION</scope>
</reference>
<dbReference type="eggNOG" id="ENOG502SC1Y">
    <property type="taxonomic scope" value="Eukaryota"/>
</dbReference>
<feature type="region of interest" description="Disordered" evidence="1">
    <location>
        <begin position="124"/>
        <end position="214"/>
    </location>
</feature>
<sequence>MRGFGGNGPYTVIVAMLCFGVGLDAIYLERPVWEVDVGGRRPRPLPQQSFGGPVETEQGDWNWNNPDLMYYQPEYNSAEEYGYQQPDSIESKLSERTHFQEAQQASQMKKPAYEAEEQVPYLAPRPYPEPKGMEQDREDGWVKQMLYQPNWQTETAPARPFQPPQQLEQQSRPPKPIQMPPRVPGDRQPGQWAEKGPEYDAKESSPSSTADRLLQLQMLQQQQWMQEQQLKQQELAQQQNQLRQQEMLQQQLKQQQQQLQQQQEQQLKLQQQKLKQQQEAQRQQELKQQEEEKKREQELLERQKELKRQQEQQRQQELIQQQQEMMRQRELQRQQELQQQQQLKQQELQQQEMMRQQQEMMLQQHSSPTCQFSLNQPPCRDQ</sequence>
<keyword evidence="4" id="KW-1185">Reference proteome</keyword>
<feature type="region of interest" description="Disordered" evidence="1">
    <location>
        <begin position="278"/>
        <end position="298"/>
    </location>
</feature>
<feature type="compositionally biased region" description="Polar residues" evidence="1">
    <location>
        <begin position="365"/>
        <end position="376"/>
    </location>
</feature>
<protein>
    <submittedName>
        <fullName evidence="2 3">Uncharacterized protein</fullName>
    </submittedName>
</protein>
<evidence type="ECO:0000313" key="2">
    <source>
        <dbReference type="EMBL" id="ETN65699.1"/>
    </source>
</evidence>
<proteinExistence type="predicted"/>
<dbReference type="VEuPathDB" id="VectorBase:ADAC002520"/>
<reference evidence="2" key="3">
    <citation type="journal article" date="2013" name="Nucleic Acids Res.">
        <title>The genome of Anopheles darlingi, the main neotropical malaria vector.</title>
        <authorList>
            <person name="Marinotti O."/>
            <person name="Cerqueira G.C."/>
            <person name="de Almeida L.G."/>
            <person name="Ferro M.I."/>
            <person name="Loreto E.L."/>
            <person name="Zaha A."/>
            <person name="Teixeira S.M."/>
            <person name="Wespiser A.R."/>
            <person name="Almeida E Silva A."/>
            <person name="Schlindwein A.D."/>
            <person name="Pacheco A.C."/>
            <person name="Silva A.L."/>
            <person name="Graveley B.R."/>
            <person name="Walenz B.P."/>
            <person name="Lima Bde A."/>
            <person name="Ribeiro C.A."/>
            <person name="Nunes-Silva C.G."/>
            <person name="de Carvalho C.R."/>
            <person name="Soares C.M."/>
            <person name="de Menezes C.B."/>
            <person name="Matiolli C."/>
            <person name="Caffrey D."/>
            <person name="Araujo D.A."/>
            <person name="de Oliveira D.M."/>
            <person name="Golenbock D."/>
            <person name="Grisard E.C."/>
            <person name="Fantinatti-Garboggini F."/>
            <person name="de Carvalho F.M."/>
            <person name="Barcellos F.G."/>
            <person name="Prosdocimi F."/>
            <person name="May G."/>
            <person name="Azevedo Junior G.M."/>
            <person name="Guimaraes G.M."/>
            <person name="Goldman G.H."/>
            <person name="Padilha I.Q."/>
            <person name="Batista Jda S."/>
            <person name="Ferro J.A."/>
            <person name="Ribeiro J.M."/>
            <person name="Fietto J.L."/>
            <person name="Dabbas K.M."/>
            <person name="Cerdeira L."/>
            <person name="Agnez-Lima L.F."/>
            <person name="Brocchi M."/>
            <person name="de Carvalho M.O."/>
            <person name="Teixeira Mde M."/>
            <person name="Diniz Maia Mde M."/>
            <person name="Goldman M.H."/>
            <person name="Cruz Schneider M.P."/>
            <person name="Felipe M.S."/>
            <person name="Hungria M."/>
            <person name="Nicolas M.F."/>
            <person name="Pereira M."/>
            <person name="Montes M.A."/>
            <person name="Cantao M.E."/>
            <person name="Vincentz M."/>
            <person name="Rafael M.S."/>
            <person name="Silverman N."/>
            <person name="Stoco P.H."/>
            <person name="Souza R.C."/>
            <person name="Vicentini R."/>
            <person name="Gazzinelli R.T."/>
            <person name="Neves Rde O."/>
            <person name="Silva R."/>
            <person name="Astolfi-Filho S."/>
            <person name="Maciel T.E."/>
            <person name="Urmenyi T.P."/>
            <person name="Tadei W.P."/>
            <person name="Camargo E.P."/>
            <person name="de Vasconcelos A.T."/>
        </authorList>
    </citation>
    <scope>NUCLEOTIDE SEQUENCE</scope>
</reference>
<organism evidence="2">
    <name type="scientific">Anopheles darlingi</name>
    <name type="common">Mosquito</name>
    <dbReference type="NCBI Taxonomy" id="43151"/>
    <lineage>
        <taxon>Eukaryota</taxon>
        <taxon>Metazoa</taxon>
        <taxon>Ecdysozoa</taxon>
        <taxon>Arthropoda</taxon>
        <taxon>Hexapoda</taxon>
        <taxon>Insecta</taxon>
        <taxon>Pterygota</taxon>
        <taxon>Neoptera</taxon>
        <taxon>Endopterygota</taxon>
        <taxon>Diptera</taxon>
        <taxon>Nematocera</taxon>
        <taxon>Culicoidea</taxon>
        <taxon>Culicidae</taxon>
        <taxon>Anophelinae</taxon>
        <taxon>Anopheles</taxon>
    </lineage>
</organism>
<feature type="compositionally biased region" description="Basic and acidic residues" evidence="1">
    <location>
        <begin position="131"/>
        <end position="141"/>
    </location>
</feature>
<name>W5JSG3_ANODA</name>
<accession>W5JSG3</accession>
<reference evidence="2 4" key="1">
    <citation type="journal article" date="2010" name="BMC Genomics">
        <title>Combination of measures distinguishes pre-miRNAs from other stem-loops in the genome of the newly sequenced Anopheles darlingi.</title>
        <authorList>
            <person name="Mendes N.D."/>
            <person name="Freitas A.T."/>
            <person name="Vasconcelos A.T."/>
            <person name="Sagot M.F."/>
        </authorList>
    </citation>
    <scope>NUCLEOTIDE SEQUENCE</scope>
</reference>
<dbReference type="HOGENOM" id="CLU_724064_0_0_1"/>
<feature type="compositionally biased region" description="Low complexity" evidence="1">
    <location>
        <begin position="349"/>
        <end position="364"/>
    </location>
</feature>
<feature type="compositionally biased region" description="Basic and acidic residues" evidence="1">
    <location>
        <begin position="282"/>
        <end position="298"/>
    </location>
</feature>
<feature type="compositionally biased region" description="Pro residues" evidence="1">
    <location>
        <begin position="173"/>
        <end position="183"/>
    </location>
</feature>
<dbReference type="OMA" id="SERTHFQ"/>
<feature type="region of interest" description="Disordered" evidence="1">
    <location>
        <begin position="349"/>
        <end position="382"/>
    </location>
</feature>
<gene>
    <name evidence="2" type="ORF">AND_002520</name>
</gene>
<evidence type="ECO:0000256" key="1">
    <source>
        <dbReference type="SAM" id="MobiDB-lite"/>
    </source>
</evidence>
<dbReference type="EMBL" id="ADMH02000597">
    <property type="protein sequence ID" value="ETN65699.1"/>
    <property type="molecule type" value="Genomic_DNA"/>
</dbReference>
<dbReference type="AlphaFoldDB" id="W5JSG3"/>
<evidence type="ECO:0000313" key="4">
    <source>
        <dbReference type="Proteomes" id="UP000000673"/>
    </source>
</evidence>